<evidence type="ECO:0000313" key="2">
    <source>
        <dbReference type="Proteomes" id="UP000708148"/>
    </source>
</evidence>
<proteinExistence type="predicted"/>
<organism evidence="1 2">
    <name type="scientific">Ostreobium quekettii</name>
    <dbReference type="NCBI Taxonomy" id="121088"/>
    <lineage>
        <taxon>Eukaryota</taxon>
        <taxon>Viridiplantae</taxon>
        <taxon>Chlorophyta</taxon>
        <taxon>core chlorophytes</taxon>
        <taxon>Ulvophyceae</taxon>
        <taxon>TCBD clade</taxon>
        <taxon>Bryopsidales</taxon>
        <taxon>Ostreobineae</taxon>
        <taxon>Ostreobiaceae</taxon>
        <taxon>Ostreobium</taxon>
    </lineage>
</organism>
<name>A0A8S1IKJ9_9CHLO</name>
<comment type="caution">
    <text evidence="1">The sequence shown here is derived from an EMBL/GenBank/DDBJ whole genome shotgun (WGS) entry which is preliminary data.</text>
</comment>
<keyword evidence="2" id="KW-1185">Reference proteome</keyword>
<dbReference type="AlphaFoldDB" id="A0A8S1IKJ9"/>
<sequence>MTLGVGFFGSLAFGLSFQPREVSTWGCFAIARRRCADEGWHRHPSICSLPAGAEFACEKRNWLRKTRPPSPTVEVCLGARLVWLDSSSRQRRVFEFYAVIVVG</sequence>
<protein>
    <submittedName>
        <fullName evidence="1">Uncharacterized protein</fullName>
    </submittedName>
</protein>
<dbReference type="EMBL" id="CAJHUC010000298">
    <property type="protein sequence ID" value="CAD7695037.1"/>
    <property type="molecule type" value="Genomic_DNA"/>
</dbReference>
<accession>A0A8S1IKJ9</accession>
<reference evidence="1" key="1">
    <citation type="submission" date="2020-12" db="EMBL/GenBank/DDBJ databases">
        <authorList>
            <person name="Iha C."/>
        </authorList>
    </citation>
    <scope>NUCLEOTIDE SEQUENCE</scope>
</reference>
<evidence type="ECO:0000313" key="1">
    <source>
        <dbReference type="EMBL" id="CAD7695037.1"/>
    </source>
</evidence>
<dbReference type="Proteomes" id="UP000708148">
    <property type="component" value="Unassembled WGS sequence"/>
</dbReference>
<gene>
    <name evidence="1" type="ORF">OSTQU699_LOCUS398</name>
</gene>